<dbReference type="EMBL" id="PTPX01000020">
    <property type="protein sequence ID" value="RAL17927.1"/>
    <property type="molecule type" value="Genomic_DNA"/>
</dbReference>
<dbReference type="Proteomes" id="UP000248689">
    <property type="component" value="Unassembled WGS sequence"/>
</dbReference>
<evidence type="ECO:0000313" key="2">
    <source>
        <dbReference type="Proteomes" id="UP000248689"/>
    </source>
</evidence>
<accession>A0A328BWT4</accession>
<name>A0A328BWT4_9PAST</name>
<gene>
    <name evidence="1" type="ORF">C5N92_10735</name>
</gene>
<protein>
    <submittedName>
        <fullName evidence="1">Uncharacterized protein</fullName>
    </submittedName>
</protein>
<dbReference type="OrthoDB" id="5684187at2"/>
<keyword evidence="2" id="KW-1185">Reference proteome</keyword>
<sequence length="106" mass="12749">MHKYEYIKLDCDDDPSKEEIFEQNQDEKWEDFESIHTVLDFVAEEILAENYSSWEIYEEDEGVCLAIREKGSKSFEVYWVSVCYRFDTESSLIFDEDDLKDKEESM</sequence>
<dbReference type="RefSeq" id="WP_111750845.1">
    <property type="nucleotide sequence ID" value="NZ_PTPX01000020.1"/>
</dbReference>
<evidence type="ECO:0000313" key="1">
    <source>
        <dbReference type="EMBL" id="RAL17927.1"/>
    </source>
</evidence>
<dbReference type="AlphaFoldDB" id="A0A328BWT4"/>
<proteinExistence type="predicted"/>
<organism evidence="1 2">
    <name type="scientific">Glaesserella australis</name>
    <dbReference type="NCBI Taxonomy" id="2094024"/>
    <lineage>
        <taxon>Bacteria</taxon>
        <taxon>Pseudomonadati</taxon>
        <taxon>Pseudomonadota</taxon>
        <taxon>Gammaproteobacteria</taxon>
        <taxon>Pasteurellales</taxon>
        <taxon>Pasteurellaceae</taxon>
        <taxon>Glaesserella</taxon>
    </lineage>
</organism>
<reference evidence="2" key="1">
    <citation type="submission" date="2018-02" db="EMBL/GenBank/DDBJ databases">
        <title>Glaesserella australis sp. nov., isolated from the lungs of pigs.</title>
        <authorList>
            <person name="Turni C."/>
            <person name="Christensen H."/>
        </authorList>
    </citation>
    <scope>NUCLEOTIDE SEQUENCE [LARGE SCALE GENOMIC DNA]</scope>
    <source>
        <strain evidence="2">HS4635</strain>
    </source>
</reference>
<comment type="caution">
    <text evidence="1">The sequence shown here is derived from an EMBL/GenBank/DDBJ whole genome shotgun (WGS) entry which is preliminary data.</text>
</comment>